<accession>A0A8H6Z8K1</accession>
<evidence type="ECO:0000313" key="3">
    <source>
        <dbReference type="Proteomes" id="UP000623467"/>
    </source>
</evidence>
<protein>
    <submittedName>
        <fullName evidence="2">Uncharacterized protein</fullName>
    </submittedName>
</protein>
<reference evidence="2" key="1">
    <citation type="submission" date="2020-05" db="EMBL/GenBank/DDBJ databases">
        <title>Mycena genomes resolve the evolution of fungal bioluminescence.</title>
        <authorList>
            <person name="Tsai I.J."/>
        </authorList>
    </citation>
    <scope>NUCLEOTIDE SEQUENCE</scope>
    <source>
        <strain evidence="2">160909Yilan</strain>
    </source>
</reference>
<feature type="region of interest" description="Disordered" evidence="1">
    <location>
        <begin position="1"/>
        <end position="20"/>
    </location>
</feature>
<dbReference type="Proteomes" id="UP000623467">
    <property type="component" value="Unassembled WGS sequence"/>
</dbReference>
<comment type="caution">
    <text evidence="2">The sequence shown here is derived from an EMBL/GenBank/DDBJ whole genome shotgun (WGS) entry which is preliminary data.</text>
</comment>
<evidence type="ECO:0000256" key="1">
    <source>
        <dbReference type="SAM" id="MobiDB-lite"/>
    </source>
</evidence>
<proteinExistence type="predicted"/>
<dbReference type="AlphaFoldDB" id="A0A8H6Z8K1"/>
<sequence>MMRTCSQRRSPPPPSTRTTSAFLRGRPAIVHNLFTAPLEGVKATTQPSPGSCELYDDPIELSCAVPYTLVSAALSSLVLDEYTYVHAILILFKQPRPTNLCLSLHHLVFLIFPSVKSQDAINCARFPVCHQSLVKQDVRTYCGSAPP</sequence>
<name>A0A8H6Z8K1_9AGAR</name>
<dbReference type="EMBL" id="JACAZH010000003">
    <property type="protein sequence ID" value="KAF7372772.1"/>
    <property type="molecule type" value="Genomic_DNA"/>
</dbReference>
<gene>
    <name evidence="2" type="ORF">MSAN_00482900</name>
</gene>
<organism evidence="2 3">
    <name type="scientific">Mycena sanguinolenta</name>
    <dbReference type="NCBI Taxonomy" id="230812"/>
    <lineage>
        <taxon>Eukaryota</taxon>
        <taxon>Fungi</taxon>
        <taxon>Dikarya</taxon>
        <taxon>Basidiomycota</taxon>
        <taxon>Agaricomycotina</taxon>
        <taxon>Agaricomycetes</taxon>
        <taxon>Agaricomycetidae</taxon>
        <taxon>Agaricales</taxon>
        <taxon>Marasmiineae</taxon>
        <taxon>Mycenaceae</taxon>
        <taxon>Mycena</taxon>
    </lineage>
</organism>
<evidence type="ECO:0000313" key="2">
    <source>
        <dbReference type="EMBL" id="KAF7372772.1"/>
    </source>
</evidence>
<keyword evidence="3" id="KW-1185">Reference proteome</keyword>